<dbReference type="InterPro" id="IPR003245">
    <property type="entry name" value="Phytocyanin_dom"/>
</dbReference>
<keyword evidence="3" id="KW-0732">Signal</keyword>
<organism evidence="5 6">
    <name type="scientific">Setaria viridis</name>
    <name type="common">Green bristlegrass</name>
    <name type="synonym">Setaria italica subsp. viridis</name>
    <dbReference type="NCBI Taxonomy" id="4556"/>
    <lineage>
        <taxon>Eukaryota</taxon>
        <taxon>Viridiplantae</taxon>
        <taxon>Streptophyta</taxon>
        <taxon>Embryophyta</taxon>
        <taxon>Tracheophyta</taxon>
        <taxon>Spermatophyta</taxon>
        <taxon>Magnoliopsida</taxon>
        <taxon>Liliopsida</taxon>
        <taxon>Poales</taxon>
        <taxon>Poaceae</taxon>
        <taxon>PACMAD clade</taxon>
        <taxon>Panicoideae</taxon>
        <taxon>Panicodae</taxon>
        <taxon>Paniceae</taxon>
        <taxon>Cenchrinae</taxon>
        <taxon>Setaria</taxon>
    </lineage>
</organism>
<feature type="transmembrane region" description="Helical" evidence="2">
    <location>
        <begin position="183"/>
        <end position="206"/>
    </location>
</feature>
<proteinExistence type="predicted"/>
<evidence type="ECO:0000259" key="4">
    <source>
        <dbReference type="PROSITE" id="PS51485"/>
    </source>
</evidence>
<feature type="signal peptide" evidence="3">
    <location>
        <begin position="1"/>
        <end position="28"/>
    </location>
</feature>
<dbReference type="Pfam" id="PF02298">
    <property type="entry name" value="Cu_bind_like"/>
    <property type="match status" value="1"/>
</dbReference>
<sequence>MASRVPLVAVVFAASYGVLLLGASAAASRQPAVYDVGGAMGWAVPPANSTDTLNRWAFRHRFHVGDVLDFKYSNNDSVLLVRPSDYDGCSAASPVSRLKGGGGAGCGGAKFRLGDPGIFFFISGVPARCEAGLRMVVLVADARGSFGGGAPTPAPAPTPGGMEDDEPSRAPSGDRPIPVAFKLFVAAGLGFVSGCFLAGLVLWLCVNCGR</sequence>
<dbReference type="AlphaFoldDB" id="A0A4U6VUW7"/>
<evidence type="ECO:0000256" key="3">
    <source>
        <dbReference type="SAM" id="SignalP"/>
    </source>
</evidence>
<gene>
    <name evidence="5" type="ORF">SEVIR_2G255100v2</name>
</gene>
<keyword evidence="6" id="KW-1185">Reference proteome</keyword>
<keyword evidence="2" id="KW-1133">Transmembrane helix</keyword>
<dbReference type="GO" id="GO:0009055">
    <property type="term" value="F:electron transfer activity"/>
    <property type="evidence" value="ECO:0007669"/>
    <property type="project" value="InterPro"/>
</dbReference>
<dbReference type="Gramene" id="TKW33678">
    <property type="protein sequence ID" value="TKW33678"/>
    <property type="gene ID" value="SEVIR_2G255100v2"/>
</dbReference>
<keyword evidence="2" id="KW-0472">Membrane</keyword>
<evidence type="ECO:0000313" key="5">
    <source>
        <dbReference type="EMBL" id="TKW33678.1"/>
    </source>
</evidence>
<feature type="chain" id="PRO_5020567721" description="Phytocyanin domain-containing protein" evidence="3">
    <location>
        <begin position="29"/>
        <end position="210"/>
    </location>
</feature>
<dbReference type="PANTHER" id="PTHR33021">
    <property type="entry name" value="BLUE COPPER PROTEIN"/>
    <property type="match status" value="1"/>
</dbReference>
<dbReference type="EMBL" id="CM016553">
    <property type="protein sequence ID" value="TKW33678.1"/>
    <property type="molecule type" value="Genomic_DNA"/>
</dbReference>
<dbReference type="SUPFAM" id="SSF49503">
    <property type="entry name" value="Cupredoxins"/>
    <property type="match status" value="1"/>
</dbReference>
<dbReference type="OMA" id="FAGVIMW"/>
<name>A0A4U6VUW7_SETVI</name>
<feature type="domain" description="Phytocyanin" evidence="4">
    <location>
        <begin position="32"/>
        <end position="141"/>
    </location>
</feature>
<dbReference type="InterPro" id="IPR039391">
    <property type="entry name" value="Phytocyanin-like"/>
</dbReference>
<accession>A0A4U6VUW7</accession>
<dbReference type="InterPro" id="IPR008972">
    <property type="entry name" value="Cupredoxin"/>
</dbReference>
<keyword evidence="2" id="KW-0812">Transmembrane</keyword>
<dbReference type="Proteomes" id="UP000298652">
    <property type="component" value="Chromosome 2"/>
</dbReference>
<dbReference type="Gene3D" id="2.60.40.420">
    <property type="entry name" value="Cupredoxins - blue copper proteins"/>
    <property type="match status" value="1"/>
</dbReference>
<evidence type="ECO:0000256" key="2">
    <source>
        <dbReference type="SAM" id="Phobius"/>
    </source>
</evidence>
<evidence type="ECO:0000256" key="1">
    <source>
        <dbReference type="SAM" id="MobiDB-lite"/>
    </source>
</evidence>
<evidence type="ECO:0000313" key="6">
    <source>
        <dbReference type="Proteomes" id="UP000298652"/>
    </source>
</evidence>
<dbReference type="PROSITE" id="PS51485">
    <property type="entry name" value="PHYTOCYANIN"/>
    <property type="match status" value="1"/>
</dbReference>
<dbReference type="PANTHER" id="PTHR33021:SF269">
    <property type="entry name" value="PHYTOCYANIN DOMAIN-CONTAINING PROTEIN"/>
    <property type="match status" value="1"/>
</dbReference>
<reference evidence="5" key="1">
    <citation type="submission" date="2019-03" db="EMBL/GenBank/DDBJ databases">
        <title>WGS assembly of Setaria viridis.</title>
        <authorList>
            <person name="Huang P."/>
            <person name="Jenkins J."/>
            <person name="Grimwood J."/>
            <person name="Barry K."/>
            <person name="Healey A."/>
            <person name="Mamidi S."/>
            <person name="Sreedasyam A."/>
            <person name="Shu S."/>
            <person name="Feldman M."/>
            <person name="Wu J."/>
            <person name="Yu Y."/>
            <person name="Chen C."/>
            <person name="Johnson J."/>
            <person name="Rokhsar D."/>
            <person name="Baxter I."/>
            <person name="Schmutz J."/>
            <person name="Brutnell T."/>
            <person name="Kellogg E."/>
        </authorList>
    </citation>
    <scope>NUCLEOTIDE SEQUENCE [LARGE SCALE GENOMIC DNA]</scope>
</reference>
<dbReference type="GO" id="GO:0005886">
    <property type="term" value="C:plasma membrane"/>
    <property type="evidence" value="ECO:0007669"/>
    <property type="project" value="TreeGrafter"/>
</dbReference>
<protein>
    <recommendedName>
        <fullName evidence="4">Phytocyanin domain-containing protein</fullName>
    </recommendedName>
</protein>
<feature type="region of interest" description="Disordered" evidence="1">
    <location>
        <begin position="148"/>
        <end position="172"/>
    </location>
</feature>